<proteinExistence type="inferred from homology"/>
<comment type="subcellular location">
    <subcellularLocation>
        <location evidence="1">Membrane</location>
        <topology evidence="1">Single-pass type I membrane protein</topology>
    </subcellularLocation>
</comment>
<dbReference type="OMA" id="CHESTAM"/>
<keyword evidence="12" id="KW-0141">cGMP biosynthesis</keyword>
<dbReference type="PANTHER" id="PTHR11920">
    <property type="entry name" value="GUANYLYL CYCLASE"/>
    <property type="match status" value="1"/>
</dbReference>
<dbReference type="EMBL" id="KB294357">
    <property type="protein sequence ID" value="ELU14721.1"/>
    <property type="molecule type" value="Genomic_DNA"/>
</dbReference>
<comment type="similarity">
    <text evidence="13">Belongs to the adenylyl cyclase class-4/guanylyl cyclase family.</text>
</comment>
<organism evidence="15">
    <name type="scientific">Capitella teleta</name>
    <name type="common">Polychaete worm</name>
    <dbReference type="NCBI Taxonomy" id="283909"/>
    <lineage>
        <taxon>Eukaryota</taxon>
        <taxon>Metazoa</taxon>
        <taxon>Spiralia</taxon>
        <taxon>Lophotrochozoa</taxon>
        <taxon>Annelida</taxon>
        <taxon>Polychaeta</taxon>
        <taxon>Sedentaria</taxon>
        <taxon>Scolecida</taxon>
        <taxon>Capitellidae</taxon>
        <taxon>Capitella</taxon>
    </lineage>
</organism>
<dbReference type="CDD" id="cd07302">
    <property type="entry name" value="CHD"/>
    <property type="match status" value="1"/>
</dbReference>
<dbReference type="InterPro" id="IPR050401">
    <property type="entry name" value="Cyclic_nucleotide_synthase"/>
</dbReference>
<dbReference type="GO" id="GO:0001653">
    <property type="term" value="F:peptide receptor activity"/>
    <property type="evidence" value="ECO:0007669"/>
    <property type="project" value="TreeGrafter"/>
</dbReference>
<keyword evidence="7" id="KW-0342">GTP-binding</keyword>
<name>R7VEL6_CAPTE</name>
<gene>
    <name evidence="15" type="ORF">CAPTEDRAFT_4399</name>
</gene>
<sequence>MEALEVRTKELAHAIDSMQTLLYQILPPSVAIKLQNGETVDAESYESVTIYFSDIVGFTNMSSLLTPMQVVQFLNSLYTCFDTVLDLYDVYKVETIGDAYMVISGLPNRNGFLHAGEIASVALELMQASNSFEIPHLPNEPLQLRSGIHSGPVASGVVGLKMPRFCLFGDTVNTASRMESTSLAMRIQVSEDCKQLLDELGGFITEKRGTVSVKGKGNMNTYWLKGKASMCSEN</sequence>
<dbReference type="GO" id="GO:0007168">
    <property type="term" value="P:receptor guanylyl cyclase signaling pathway"/>
    <property type="evidence" value="ECO:0007669"/>
    <property type="project" value="TreeGrafter"/>
</dbReference>
<dbReference type="InterPro" id="IPR029787">
    <property type="entry name" value="Nucleotide_cyclase"/>
</dbReference>
<protein>
    <recommendedName>
        <fullName evidence="2">guanylate cyclase</fullName>
        <ecNumber evidence="2">4.6.1.2</ecNumber>
    </recommendedName>
</protein>
<keyword evidence="8" id="KW-0472">Membrane</keyword>
<dbReference type="Proteomes" id="UP000014760">
    <property type="component" value="Unassembled WGS sequence"/>
</dbReference>
<dbReference type="OrthoDB" id="60033at2759"/>
<dbReference type="GO" id="GO:0005886">
    <property type="term" value="C:plasma membrane"/>
    <property type="evidence" value="ECO:0007669"/>
    <property type="project" value="TreeGrafter"/>
</dbReference>
<dbReference type="InterPro" id="IPR018297">
    <property type="entry name" value="A/G_cyclase_CS"/>
</dbReference>
<keyword evidence="5" id="KW-0547">Nucleotide-binding</keyword>
<reference evidence="16" key="3">
    <citation type="submission" date="2015-06" db="UniProtKB">
        <authorList>
            <consortium name="EnsemblMetazoa"/>
        </authorList>
    </citation>
    <scope>IDENTIFICATION</scope>
</reference>
<keyword evidence="10" id="KW-0325">Glycoprotein</keyword>
<dbReference type="SUPFAM" id="SSF55073">
    <property type="entry name" value="Nucleotide cyclase"/>
    <property type="match status" value="1"/>
</dbReference>
<dbReference type="SMART" id="SM00044">
    <property type="entry name" value="CYCc"/>
    <property type="match status" value="1"/>
</dbReference>
<dbReference type="GO" id="GO:0005525">
    <property type="term" value="F:GTP binding"/>
    <property type="evidence" value="ECO:0007669"/>
    <property type="project" value="UniProtKB-KW"/>
</dbReference>
<keyword evidence="3" id="KW-0812">Transmembrane</keyword>
<keyword evidence="11 13" id="KW-0456">Lyase</keyword>
<dbReference type="GO" id="GO:0035556">
    <property type="term" value="P:intracellular signal transduction"/>
    <property type="evidence" value="ECO:0007669"/>
    <property type="project" value="InterPro"/>
</dbReference>
<dbReference type="GO" id="GO:0004016">
    <property type="term" value="F:adenylate cyclase activity"/>
    <property type="evidence" value="ECO:0007669"/>
    <property type="project" value="TreeGrafter"/>
</dbReference>
<evidence type="ECO:0000256" key="8">
    <source>
        <dbReference type="ARBA" id="ARBA00023136"/>
    </source>
</evidence>
<dbReference type="PROSITE" id="PS00452">
    <property type="entry name" value="GUANYLATE_CYCLASE_1"/>
    <property type="match status" value="1"/>
</dbReference>
<keyword evidence="4" id="KW-0732">Signal</keyword>
<evidence type="ECO:0000256" key="1">
    <source>
        <dbReference type="ARBA" id="ARBA00004479"/>
    </source>
</evidence>
<accession>R7VEL6</accession>
<dbReference type="PROSITE" id="PS50125">
    <property type="entry name" value="GUANYLATE_CYCLASE_2"/>
    <property type="match status" value="1"/>
</dbReference>
<dbReference type="Gene3D" id="3.30.70.1230">
    <property type="entry name" value="Nucleotide cyclase"/>
    <property type="match status" value="1"/>
</dbReference>
<evidence type="ECO:0000256" key="3">
    <source>
        <dbReference type="ARBA" id="ARBA00022692"/>
    </source>
</evidence>
<evidence type="ECO:0000313" key="15">
    <source>
        <dbReference type="EMBL" id="ELU14721.1"/>
    </source>
</evidence>
<evidence type="ECO:0000313" key="16">
    <source>
        <dbReference type="EnsemblMetazoa" id="CapteP4399"/>
    </source>
</evidence>
<evidence type="ECO:0000256" key="4">
    <source>
        <dbReference type="ARBA" id="ARBA00022729"/>
    </source>
</evidence>
<evidence type="ECO:0000256" key="7">
    <source>
        <dbReference type="ARBA" id="ARBA00023134"/>
    </source>
</evidence>
<evidence type="ECO:0000256" key="2">
    <source>
        <dbReference type="ARBA" id="ARBA00012202"/>
    </source>
</evidence>
<evidence type="ECO:0000313" key="17">
    <source>
        <dbReference type="Proteomes" id="UP000014760"/>
    </source>
</evidence>
<evidence type="ECO:0000256" key="5">
    <source>
        <dbReference type="ARBA" id="ARBA00022741"/>
    </source>
</evidence>
<dbReference type="FunFam" id="3.30.70.1230:FF:000004">
    <property type="entry name" value="Guanylate cyclase"/>
    <property type="match status" value="1"/>
</dbReference>
<dbReference type="Pfam" id="PF00211">
    <property type="entry name" value="Guanylate_cyc"/>
    <property type="match status" value="1"/>
</dbReference>
<evidence type="ECO:0000256" key="12">
    <source>
        <dbReference type="ARBA" id="ARBA00023293"/>
    </source>
</evidence>
<dbReference type="AlphaFoldDB" id="R7VEL6"/>
<keyword evidence="6" id="KW-1133">Transmembrane helix</keyword>
<evidence type="ECO:0000256" key="9">
    <source>
        <dbReference type="ARBA" id="ARBA00023170"/>
    </source>
</evidence>
<dbReference type="PANTHER" id="PTHR11920:SF335">
    <property type="entry name" value="GUANYLATE CYCLASE"/>
    <property type="match status" value="1"/>
</dbReference>
<dbReference type="GO" id="GO:0004383">
    <property type="term" value="F:guanylate cyclase activity"/>
    <property type="evidence" value="ECO:0007669"/>
    <property type="project" value="UniProtKB-EC"/>
</dbReference>
<evidence type="ECO:0000256" key="11">
    <source>
        <dbReference type="ARBA" id="ARBA00023239"/>
    </source>
</evidence>
<evidence type="ECO:0000259" key="14">
    <source>
        <dbReference type="PROSITE" id="PS50125"/>
    </source>
</evidence>
<dbReference type="EnsemblMetazoa" id="CapteT4399">
    <property type="protein sequence ID" value="CapteP4399"/>
    <property type="gene ID" value="CapteG4399"/>
</dbReference>
<keyword evidence="9" id="KW-0675">Receptor</keyword>
<evidence type="ECO:0000256" key="13">
    <source>
        <dbReference type="RuleBase" id="RU000405"/>
    </source>
</evidence>
<evidence type="ECO:0000256" key="6">
    <source>
        <dbReference type="ARBA" id="ARBA00022989"/>
    </source>
</evidence>
<dbReference type="EC" id="4.6.1.2" evidence="2"/>
<keyword evidence="17" id="KW-1185">Reference proteome</keyword>
<reference evidence="15 17" key="2">
    <citation type="journal article" date="2013" name="Nature">
        <title>Insights into bilaterian evolution from three spiralian genomes.</title>
        <authorList>
            <person name="Simakov O."/>
            <person name="Marletaz F."/>
            <person name="Cho S.J."/>
            <person name="Edsinger-Gonzales E."/>
            <person name="Havlak P."/>
            <person name="Hellsten U."/>
            <person name="Kuo D.H."/>
            <person name="Larsson T."/>
            <person name="Lv J."/>
            <person name="Arendt D."/>
            <person name="Savage R."/>
            <person name="Osoegawa K."/>
            <person name="de Jong P."/>
            <person name="Grimwood J."/>
            <person name="Chapman J.A."/>
            <person name="Shapiro H."/>
            <person name="Aerts A."/>
            <person name="Otillar R.P."/>
            <person name="Terry A.Y."/>
            <person name="Boore J.L."/>
            <person name="Grigoriev I.V."/>
            <person name="Lindberg D.R."/>
            <person name="Seaver E.C."/>
            <person name="Weisblat D.A."/>
            <person name="Putnam N.H."/>
            <person name="Rokhsar D.S."/>
        </authorList>
    </citation>
    <scope>NUCLEOTIDE SEQUENCE</scope>
    <source>
        <strain evidence="15 17">I ESC-2004</strain>
    </source>
</reference>
<reference evidence="17" key="1">
    <citation type="submission" date="2012-12" db="EMBL/GenBank/DDBJ databases">
        <authorList>
            <person name="Hellsten U."/>
            <person name="Grimwood J."/>
            <person name="Chapman J.A."/>
            <person name="Shapiro H."/>
            <person name="Aerts A."/>
            <person name="Otillar R.P."/>
            <person name="Terry A.Y."/>
            <person name="Boore J.L."/>
            <person name="Simakov O."/>
            <person name="Marletaz F."/>
            <person name="Cho S.-J."/>
            <person name="Edsinger-Gonzales E."/>
            <person name="Havlak P."/>
            <person name="Kuo D.-H."/>
            <person name="Larsson T."/>
            <person name="Lv J."/>
            <person name="Arendt D."/>
            <person name="Savage R."/>
            <person name="Osoegawa K."/>
            <person name="de Jong P."/>
            <person name="Lindberg D.R."/>
            <person name="Seaver E.C."/>
            <person name="Weisblat D.A."/>
            <person name="Putnam N.H."/>
            <person name="Grigoriev I.V."/>
            <person name="Rokhsar D.S."/>
        </authorList>
    </citation>
    <scope>NUCLEOTIDE SEQUENCE</scope>
    <source>
        <strain evidence="17">I ESC-2004</strain>
    </source>
</reference>
<dbReference type="STRING" id="283909.R7VEL6"/>
<dbReference type="HOGENOM" id="CLU_001072_6_1_1"/>
<feature type="domain" description="Guanylate cyclase" evidence="14">
    <location>
        <begin position="49"/>
        <end position="179"/>
    </location>
</feature>
<dbReference type="InterPro" id="IPR001054">
    <property type="entry name" value="A/G_cyclase"/>
</dbReference>
<evidence type="ECO:0000256" key="10">
    <source>
        <dbReference type="ARBA" id="ARBA00023180"/>
    </source>
</evidence>
<dbReference type="EMBL" id="AMQN01004799">
    <property type="status" value="NOT_ANNOTATED_CDS"/>
    <property type="molecule type" value="Genomic_DNA"/>
</dbReference>